<protein>
    <submittedName>
        <fullName evidence="2">DUF1499 domain-containing protein</fullName>
    </submittedName>
</protein>
<dbReference type="AlphaFoldDB" id="A0A3P3VP03"/>
<evidence type="ECO:0000313" key="3">
    <source>
        <dbReference type="Proteomes" id="UP000280792"/>
    </source>
</evidence>
<evidence type="ECO:0000313" key="2">
    <source>
        <dbReference type="EMBL" id="RRJ83439.1"/>
    </source>
</evidence>
<keyword evidence="1" id="KW-0472">Membrane</keyword>
<keyword evidence="1" id="KW-1133">Transmembrane helix</keyword>
<sequence length="242" mass="26373">MTRSERLGALLLPITLLGLLLFPLAVAGFRWQLWGFGTAFLIMQGQVVLSLATLLLAAVLILLARRQHERAQASRGGWIALMMVLVVALYAVQVHKAKTVPFIHDVTTDTRNPPVFEAVASLRGPGDHGVDYGGEAVASQQRVGYPDLLPLTTDSDPEQAYIRLKAMVQAKGWELVADEPERGHLEAVVTSTLFGFKDDLVIRVQPQGEGARIDMRSASRIGRSDLGANAARLRALREGFAQ</sequence>
<keyword evidence="1" id="KW-0812">Transmembrane</keyword>
<feature type="transmembrane region" description="Helical" evidence="1">
    <location>
        <begin position="43"/>
        <end position="64"/>
    </location>
</feature>
<proteinExistence type="predicted"/>
<reference evidence="2 3" key="1">
    <citation type="submission" date="2018-08" db="EMBL/GenBank/DDBJ databases">
        <authorList>
            <person name="Khan S.A."/>
        </authorList>
    </citation>
    <scope>NUCLEOTIDE SEQUENCE [LARGE SCALE GENOMIC DNA]</scope>
    <source>
        <strain evidence="2 3">GTF-13</strain>
    </source>
</reference>
<keyword evidence="3" id="KW-1185">Reference proteome</keyword>
<evidence type="ECO:0000256" key="1">
    <source>
        <dbReference type="SAM" id="Phobius"/>
    </source>
</evidence>
<dbReference type="Proteomes" id="UP000280792">
    <property type="component" value="Unassembled WGS sequence"/>
</dbReference>
<reference evidence="2 3" key="2">
    <citation type="submission" date="2018-12" db="EMBL/GenBank/DDBJ databases">
        <title>Simiduia agarivorans gen. nov., sp. nov., a marine, agarolytic bacterium isolated from shallow coastal water from Keelung, Taiwan.</title>
        <authorList>
            <person name="Shieh W.Y."/>
        </authorList>
    </citation>
    <scope>NUCLEOTIDE SEQUENCE [LARGE SCALE GENOMIC DNA]</scope>
    <source>
        <strain evidence="2 3">GTF-13</strain>
    </source>
</reference>
<feature type="transmembrane region" description="Helical" evidence="1">
    <location>
        <begin position="76"/>
        <end position="92"/>
    </location>
</feature>
<dbReference type="EMBL" id="QWEZ01000002">
    <property type="protein sequence ID" value="RRJ83439.1"/>
    <property type="molecule type" value="Genomic_DNA"/>
</dbReference>
<organism evidence="2 3">
    <name type="scientific">Aestuariirhabdus litorea</name>
    <dbReference type="NCBI Taxonomy" id="2528527"/>
    <lineage>
        <taxon>Bacteria</taxon>
        <taxon>Pseudomonadati</taxon>
        <taxon>Pseudomonadota</taxon>
        <taxon>Gammaproteobacteria</taxon>
        <taxon>Oceanospirillales</taxon>
        <taxon>Aestuariirhabdaceae</taxon>
        <taxon>Aestuariirhabdus</taxon>
    </lineage>
</organism>
<dbReference type="Pfam" id="PF07386">
    <property type="entry name" value="DUF1499"/>
    <property type="match status" value="1"/>
</dbReference>
<comment type="caution">
    <text evidence="2">The sequence shown here is derived from an EMBL/GenBank/DDBJ whole genome shotgun (WGS) entry which is preliminary data.</text>
</comment>
<name>A0A3P3VP03_9GAMM</name>
<dbReference type="InterPro" id="IPR010865">
    <property type="entry name" value="DUF1499"/>
</dbReference>
<accession>A0A3P3VP03</accession>
<gene>
    <name evidence="2" type="ORF">D0544_16625</name>
</gene>
<dbReference type="RefSeq" id="WP_125018145.1">
    <property type="nucleotide sequence ID" value="NZ_QWEZ01000002.1"/>
</dbReference>